<organism evidence="2 3">
    <name type="scientific">Formosa sediminum</name>
    <dbReference type="NCBI Taxonomy" id="2594004"/>
    <lineage>
        <taxon>Bacteria</taxon>
        <taxon>Pseudomonadati</taxon>
        <taxon>Bacteroidota</taxon>
        <taxon>Flavobacteriia</taxon>
        <taxon>Flavobacteriales</taxon>
        <taxon>Flavobacteriaceae</taxon>
        <taxon>Formosa</taxon>
    </lineage>
</organism>
<keyword evidence="1" id="KW-1133">Transmembrane helix</keyword>
<name>A0A516GLZ7_9FLAO</name>
<proteinExistence type="predicted"/>
<feature type="transmembrane region" description="Helical" evidence="1">
    <location>
        <begin position="56"/>
        <end position="73"/>
    </location>
</feature>
<dbReference type="OrthoDB" id="677174at2"/>
<keyword evidence="3" id="KW-1185">Reference proteome</keyword>
<gene>
    <name evidence="2" type="ORF">FNB79_00665</name>
</gene>
<reference evidence="2 3" key="1">
    <citation type="submission" date="2019-07" db="EMBL/GenBank/DDBJ databases">
        <title>Genome sequencing for Formosa sp. PS13.</title>
        <authorList>
            <person name="Park S.-J."/>
        </authorList>
    </citation>
    <scope>NUCLEOTIDE SEQUENCE [LARGE SCALE GENOMIC DNA]</scope>
    <source>
        <strain evidence="2 3">PS13</strain>
    </source>
</reference>
<dbReference type="RefSeq" id="WP_143379464.1">
    <property type="nucleotide sequence ID" value="NZ_CP041637.1"/>
</dbReference>
<dbReference type="AlphaFoldDB" id="A0A516GLZ7"/>
<protein>
    <submittedName>
        <fullName evidence="2">Uroporphyrinogen decarboxylase</fullName>
    </submittedName>
</protein>
<feature type="transmembrane region" description="Helical" evidence="1">
    <location>
        <begin position="32"/>
        <end position="50"/>
    </location>
</feature>
<sequence>MDMLGISVTEWVGYLASFVLLVSFTMKDVTKLRIVNSVGCALFVVYGIMLDTSWPVVITNGSIMLINAYYLFLKKG</sequence>
<dbReference type="EMBL" id="CP041637">
    <property type="protein sequence ID" value="QDO92554.1"/>
    <property type="molecule type" value="Genomic_DNA"/>
</dbReference>
<keyword evidence="1" id="KW-0812">Transmembrane</keyword>
<evidence type="ECO:0000256" key="1">
    <source>
        <dbReference type="SAM" id="Phobius"/>
    </source>
</evidence>
<dbReference type="Proteomes" id="UP000319209">
    <property type="component" value="Chromosome"/>
</dbReference>
<feature type="transmembrane region" description="Helical" evidence="1">
    <location>
        <begin position="6"/>
        <end position="25"/>
    </location>
</feature>
<keyword evidence="1" id="KW-0472">Membrane</keyword>
<dbReference type="KEGG" id="fop:FNB79_00665"/>
<accession>A0A516GLZ7</accession>
<evidence type="ECO:0000313" key="3">
    <source>
        <dbReference type="Proteomes" id="UP000319209"/>
    </source>
</evidence>
<evidence type="ECO:0000313" key="2">
    <source>
        <dbReference type="EMBL" id="QDO92554.1"/>
    </source>
</evidence>